<dbReference type="InterPro" id="IPR021273">
    <property type="entry name" value="DUF2852"/>
</dbReference>
<protein>
    <recommendedName>
        <fullName evidence="4">DUF2852 domain-containing protein</fullName>
    </recommendedName>
</protein>
<keyword evidence="1" id="KW-0812">Transmembrane</keyword>
<evidence type="ECO:0000256" key="1">
    <source>
        <dbReference type="SAM" id="Phobius"/>
    </source>
</evidence>
<name>A0A212RNJ8_9PROT</name>
<dbReference type="EMBL" id="FYEH01000011">
    <property type="protein sequence ID" value="SNB74134.1"/>
    <property type="molecule type" value="Genomic_DNA"/>
</dbReference>
<keyword evidence="1" id="KW-0472">Membrane</keyword>
<accession>A0A212RNJ8</accession>
<evidence type="ECO:0000313" key="3">
    <source>
        <dbReference type="Proteomes" id="UP000197065"/>
    </source>
</evidence>
<dbReference type="RefSeq" id="WP_088562284.1">
    <property type="nucleotide sequence ID" value="NZ_FYEH01000011.1"/>
</dbReference>
<organism evidence="2 3">
    <name type="scientific">Arboricoccus pini</name>
    <dbReference type="NCBI Taxonomy" id="1963835"/>
    <lineage>
        <taxon>Bacteria</taxon>
        <taxon>Pseudomonadati</taxon>
        <taxon>Pseudomonadota</taxon>
        <taxon>Alphaproteobacteria</taxon>
        <taxon>Geminicoccales</taxon>
        <taxon>Geminicoccaceae</taxon>
        <taxon>Arboricoccus</taxon>
    </lineage>
</organism>
<reference evidence="2 3" key="1">
    <citation type="submission" date="2017-06" db="EMBL/GenBank/DDBJ databases">
        <authorList>
            <person name="Kim H.J."/>
            <person name="Triplett B.A."/>
        </authorList>
    </citation>
    <scope>NUCLEOTIDE SEQUENCE [LARGE SCALE GENOMIC DNA]</scope>
    <source>
        <strain evidence="2 3">B29T1</strain>
    </source>
</reference>
<dbReference type="AlphaFoldDB" id="A0A212RNJ8"/>
<proteinExistence type="predicted"/>
<gene>
    <name evidence="2" type="ORF">SAMN07250955_11187</name>
</gene>
<feature type="transmembrane region" description="Helical" evidence="1">
    <location>
        <begin position="15"/>
        <end position="38"/>
    </location>
</feature>
<dbReference type="OrthoDB" id="9806878at2"/>
<keyword evidence="3" id="KW-1185">Reference proteome</keyword>
<dbReference type="Proteomes" id="UP000197065">
    <property type="component" value="Unassembled WGS sequence"/>
</dbReference>
<dbReference type="Pfam" id="PF11014">
    <property type="entry name" value="DUF2852"/>
    <property type="match status" value="1"/>
</dbReference>
<sequence length="134" mass="14906">MGIAAKLDGVGKPAWLALIVLSFMAWWPLGVATAAYVIGSGRMGSRMCGRFGRWFKDADNVAERAMSGLGRGFKASSGNSAFDEYRTDTLRRLEEEEREFKTFLSRLRMAKDKAEFDQFMADRRNGPGNLTNPA</sequence>
<keyword evidence="1" id="KW-1133">Transmembrane helix</keyword>
<evidence type="ECO:0008006" key="4">
    <source>
        <dbReference type="Google" id="ProtNLM"/>
    </source>
</evidence>
<evidence type="ECO:0000313" key="2">
    <source>
        <dbReference type="EMBL" id="SNB74134.1"/>
    </source>
</evidence>